<evidence type="ECO:0000256" key="1">
    <source>
        <dbReference type="ARBA" id="ARBA00005417"/>
    </source>
</evidence>
<dbReference type="OrthoDB" id="9776369at2"/>
<gene>
    <name evidence="8" type="ORF">LK07_01135</name>
</gene>
<dbReference type="Gene3D" id="3.40.50.300">
    <property type="entry name" value="P-loop containing nucleotide triphosphate hydrolases"/>
    <property type="match status" value="1"/>
</dbReference>
<keyword evidence="3" id="KW-0547">Nucleotide-binding</keyword>
<keyword evidence="9" id="KW-1185">Reference proteome</keyword>
<dbReference type="GO" id="GO:0015658">
    <property type="term" value="F:branched-chain amino acid transmembrane transporter activity"/>
    <property type="evidence" value="ECO:0007669"/>
    <property type="project" value="TreeGrafter"/>
</dbReference>
<dbReference type="EMBL" id="CP022433">
    <property type="protein sequence ID" value="ASN28109.1"/>
    <property type="molecule type" value="Genomic_DNA"/>
</dbReference>
<dbReference type="PROSITE" id="PS50893">
    <property type="entry name" value="ABC_TRANSPORTER_2"/>
    <property type="match status" value="1"/>
</dbReference>
<dbReference type="InterPro" id="IPR027417">
    <property type="entry name" value="P-loop_NTPase"/>
</dbReference>
<dbReference type="GO" id="GO:0016887">
    <property type="term" value="F:ATP hydrolysis activity"/>
    <property type="evidence" value="ECO:0007669"/>
    <property type="project" value="InterPro"/>
</dbReference>
<evidence type="ECO:0000313" key="8">
    <source>
        <dbReference type="EMBL" id="ASN28109.1"/>
    </source>
</evidence>
<name>A0A221P767_9ACTN</name>
<dbReference type="CDD" id="cd03224">
    <property type="entry name" value="ABC_TM1139_LivF_branched"/>
    <property type="match status" value="1"/>
</dbReference>
<dbReference type="InterPro" id="IPR003439">
    <property type="entry name" value="ABC_transporter-like_ATP-bd"/>
</dbReference>
<accession>A0A221P767</accession>
<protein>
    <submittedName>
        <fullName evidence="8">ABC transporter ATP-binding protein</fullName>
    </submittedName>
</protein>
<dbReference type="GO" id="GO:0015807">
    <property type="term" value="P:L-amino acid transport"/>
    <property type="evidence" value="ECO:0007669"/>
    <property type="project" value="TreeGrafter"/>
</dbReference>
<dbReference type="SUPFAM" id="SSF52540">
    <property type="entry name" value="P-loop containing nucleoside triphosphate hydrolases"/>
    <property type="match status" value="1"/>
</dbReference>
<evidence type="ECO:0000259" key="7">
    <source>
        <dbReference type="PROSITE" id="PS50893"/>
    </source>
</evidence>
<dbReference type="GO" id="GO:0005524">
    <property type="term" value="F:ATP binding"/>
    <property type="evidence" value="ECO:0007669"/>
    <property type="project" value="UniProtKB-KW"/>
</dbReference>
<proteinExistence type="inferred from homology"/>
<keyword evidence="5" id="KW-0029">Amino-acid transport</keyword>
<dbReference type="PANTHER" id="PTHR43820">
    <property type="entry name" value="HIGH-AFFINITY BRANCHED-CHAIN AMINO ACID TRANSPORT ATP-BINDING PROTEIN LIVF"/>
    <property type="match status" value="1"/>
</dbReference>
<evidence type="ECO:0000256" key="3">
    <source>
        <dbReference type="ARBA" id="ARBA00022741"/>
    </source>
</evidence>
<dbReference type="Pfam" id="PF00005">
    <property type="entry name" value="ABC_tran"/>
    <property type="match status" value="1"/>
</dbReference>
<dbReference type="STRING" id="1355015.LK06_000050"/>
<reference evidence="8 9" key="1">
    <citation type="submission" date="2017-07" db="EMBL/GenBank/DDBJ databases">
        <title>Genome sequence of Streptomyces pluripotens MUSC 137T.</title>
        <authorList>
            <person name="Ser H.-L."/>
            <person name="Lee L.-H."/>
        </authorList>
    </citation>
    <scope>NUCLEOTIDE SEQUENCE [LARGE SCALE GENOMIC DNA]</scope>
    <source>
        <strain evidence="8 9">MUSC 137</strain>
    </source>
</reference>
<evidence type="ECO:0000256" key="6">
    <source>
        <dbReference type="SAM" id="MobiDB-lite"/>
    </source>
</evidence>
<sequence>MTPAPVLAVRDLRVEIGGQHILHGVDLEVAAVGTTALLGRNGAGKTTTVRGILGLLPRTGSVLLRGEETTRLPTHALVRRGVGYVPEDRGVFTTLSVAENLRLAERPGAGEPAYDLVHELFPELKRRARQAAGTLSGGQQQMVAIARTLLNGNQLIIADEPTKGLAPKVVTEVARVLERAAEAVPVLLVEQNLAVVRRLARHCAVLADGRTAHRGPAGELLADSDACRRLLGVGHGGTGTPSTGPAAHSTARPATHSAARRAAPTAETDA</sequence>
<dbReference type="PANTHER" id="PTHR43820:SF2">
    <property type="entry name" value="ABC TRANSPORTER ATP-BINDING PROTEIN"/>
    <property type="match status" value="1"/>
</dbReference>
<organism evidence="8 9">
    <name type="scientific">Streptomyces pluripotens</name>
    <dbReference type="NCBI Taxonomy" id="1355015"/>
    <lineage>
        <taxon>Bacteria</taxon>
        <taxon>Bacillati</taxon>
        <taxon>Actinomycetota</taxon>
        <taxon>Actinomycetes</taxon>
        <taxon>Kitasatosporales</taxon>
        <taxon>Streptomycetaceae</taxon>
        <taxon>Streptomyces</taxon>
    </lineage>
</organism>
<dbReference type="KEGG" id="splu:LK06_000050"/>
<dbReference type="InterPro" id="IPR052156">
    <property type="entry name" value="BCAA_Transport_ATP-bd_LivF"/>
</dbReference>
<evidence type="ECO:0000313" key="9">
    <source>
        <dbReference type="Proteomes" id="UP000031501"/>
    </source>
</evidence>
<dbReference type="AlphaFoldDB" id="A0A221P767"/>
<feature type="region of interest" description="Disordered" evidence="6">
    <location>
        <begin position="234"/>
        <end position="270"/>
    </location>
</feature>
<feature type="domain" description="ABC transporter" evidence="7">
    <location>
        <begin position="7"/>
        <end position="233"/>
    </location>
</feature>
<evidence type="ECO:0000256" key="4">
    <source>
        <dbReference type="ARBA" id="ARBA00022840"/>
    </source>
</evidence>
<keyword evidence="2" id="KW-0813">Transport</keyword>
<comment type="similarity">
    <text evidence="1">Belongs to the ABC transporter superfamily.</text>
</comment>
<dbReference type="PROSITE" id="PS00211">
    <property type="entry name" value="ABC_TRANSPORTER_1"/>
    <property type="match status" value="1"/>
</dbReference>
<evidence type="ECO:0000256" key="2">
    <source>
        <dbReference type="ARBA" id="ARBA00022448"/>
    </source>
</evidence>
<dbReference type="Proteomes" id="UP000031501">
    <property type="component" value="Chromosome"/>
</dbReference>
<dbReference type="InterPro" id="IPR003593">
    <property type="entry name" value="AAA+_ATPase"/>
</dbReference>
<dbReference type="InterPro" id="IPR017871">
    <property type="entry name" value="ABC_transporter-like_CS"/>
</dbReference>
<keyword evidence="4 8" id="KW-0067">ATP-binding</keyword>
<dbReference type="SMART" id="SM00382">
    <property type="entry name" value="AAA"/>
    <property type="match status" value="1"/>
</dbReference>
<evidence type="ECO:0000256" key="5">
    <source>
        <dbReference type="ARBA" id="ARBA00022970"/>
    </source>
</evidence>
<dbReference type="RefSeq" id="WP_052270303.1">
    <property type="nucleotide sequence ID" value="NZ_CP021080.1"/>
</dbReference>